<evidence type="ECO:0000313" key="3">
    <source>
        <dbReference type="EMBL" id="KRX05894.1"/>
    </source>
</evidence>
<keyword evidence="1" id="KW-0175">Coiled coil</keyword>
<gene>
    <name evidence="3" type="ORF">PPERSA_03831</name>
</gene>
<dbReference type="AlphaFoldDB" id="A0A0V0QUS8"/>
<feature type="coiled-coil region" evidence="1">
    <location>
        <begin position="136"/>
        <end position="163"/>
    </location>
</feature>
<proteinExistence type="predicted"/>
<dbReference type="InterPro" id="IPR002035">
    <property type="entry name" value="VWF_A"/>
</dbReference>
<evidence type="ECO:0000259" key="2">
    <source>
        <dbReference type="PROSITE" id="PS50234"/>
    </source>
</evidence>
<dbReference type="InParanoid" id="A0A0V0QUS8"/>
<reference evidence="3 4" key="1">
    <citation type="journal article" date="2015" name="Sci. Rep.">
        <title>Genome of the facultative scuticociliatosis pathogen Pseudocohnilembus persalinus provides insight into its virulence through horizontal gene transfer.</title>
        <authorList>
            <person name="Xiong J."/>
            <person name="Wang G."/>
            <person name="Cheng J."/>
            <person name="Tian M."/>
            <person name="Pan X."/>
            <person name="Warren A."/>
            <person name="Jiang C."/>
            <person name="Yuan D."/>
            <person name="Miao W."/>
        </authorList>
    </citation>
    <scope>NUCLEOTIDE SEQUENCE [LARGE SCALE GENOMIC DNA]</scope>
    <source>
        <strain evidence="3">36N120E</strain>
    </source>
</reference>
<evidence type="ECO:0000313" key="4">
    <source>
        <dbReference type="Proteomes" id="UP000054937"/>
    </source>
</evidence>
<dbReference type="PROSITE" id="PS50234">
    <property type="entry name" value="VWFA"/>
    <property type="match status" value="1"/>
</dbReference>
<protein>
    <recommendedName>
        <fullName evidence="2">VWFA domain-containing protein</fullName>
    </recommendedName>
</protein>
<dbReference type="Proteomes" id="UP000054937">
    <property type="component" value="Unassembled WGS sequence"/>
</dbReference>
<dbReference type="Gene3D" id="1.25.40.10">
    <property type="entry name" value="Tetratricopeptide repeat domain"/>
    <property type="match status" value="1"/>
</dbReference>
<keyword evidence="4" id="KW-1185">Reference proteome</keyword>
<dbReference type="Pfam" id="PF00092">
    <property type="entry name" value="VWA"/>
    <property type="match status" value="1"/>
</dbReference>
<feature type="domain" description="VWFA" evidence="2">
    <location>
        <begin position="345"/>
        <end position="414"/>
    </location>
</feature>
<evidence type="ECO:0000256" key="1">
    <source>
        <dbReference type="SAM" id="Coils"/>
    </source>
</evidence>
<name>A0A0V0QUS8_PSEPJ</name>
<dbReference type="Gene3D" id="3.40.50.410">
    <property type="entry name" value="von Willebrand factor, type A domain"/>
    <property type="match status" value="1"/>
</dbReference>
<comment type="caution">
    <text evidence="3">The sequence shown here is derived from an EMBL/GenBank/DDBJ whole genome shotgun (WGS) entry which is preliminary data.</text>
</comment>
<dbReference type="InterPro" id="IPR036465">
    <property type="entry name" value="vWFA_dom_sf"/>
</dbReference>
<dbReference type="SUPFAM" id="SSF48452">
    <property type="entry name" value="TPR-like"/>
    <property type="match status" value="1"/>
</dbReference>
<dbReference type="OrthoDB" id="298642at2759"/>
<dbReference type="SUPFAM" id="SSF53300">
    <property type="entry name" value="vWA-like"/>
    <property type="match status" value="1"/>
</dbReference>
<dbReference type="InterPro" id="IPR011990">
    <property type="entry name" value="TPR-like_helical_dom_sf"/>
</dbReference>
<sequence length="431" mass="50615">MAYRNASSNRYNHNGNLEGVGICCNNIGNIHLKNGRYSEAVSEYQESILMAKIEDKELQKQLNKIIEEEMPSYQQTYLDLKVRKQMAQEKISYRESYSNKFASDISNNYSDDNQKLLIENKDTSQKLADSQYYKLRANSNQRLMAIKKEQEELNKKLSGYNEDYGIQFNKRNQVKQNMINRKYQLAGALLMYGISEKQVNFLPQCVNLLKQCIKLSDIVELSQTKNQRSQTVRKICIYTKLAICNIKLQNIKEAQINIKKAKNEFDMINMQKENKQQELDLLKEAVEKLLESIQQPLNYDTNTRIETLKVMKNLYDIFMDNQQKKLQAADEINPFLDKFNLQSVDLIFLIEYSGKIKNEQLHTAQSIAKQVFDNLQNEDNLGLLIFNDCVHECFSLQNVKKYRDYLERKVRTIQKEPGQQIKKKIQFDYND</sequence>
<accession>A0A0V0QUS8</accession>
<organism evidence="3 4">
    <name type="scientific">Pseudocohnilembus persalinus</name>
    <name type="common">Ciliate</name>
    <dbReference type="NCBI Taxonomy" id="266149"/>
    <lineage>
        <taxon>Eukaryota</taxon>
        <taxon>Sar</taxon>
        <taxon>Alveolata</taxon>
        <taxon>Ciliophora</taxon>
        <taxon>Intramacronucleata</taxon>
        <taxon>Oligohymenophorea</taxon>
        <taxon>Scuticociliatia</taxon>
        <taxon>Philasterida</taxon>
        <taxon>Pseudocohnilembidae</taxon>
        <taxon>Pseudocohnilembus</taxon>
    </lineage>
</organism>
<feature type="coiled-coil region" evidence="1">
    <location>
        <begin position="244"/>
        <end position="292"/>
    </location>
</feature>
<dbReference type="EMBL" id="LDAU01000103">
    <property type="protein sequence ID" value="KRX05894.1"/>
    <property type="molecule type" value="Genomic_DNA"/>
</dbReference>